<dbReference type="InterPro" id="IPR050763">
    <property type="entry name" value="ABC_transporter_ATP-binding"/>
</dbReference>
<keyword evidence="3" id="KW-0547">Nucleotide-binding</keyword>
<dbReference type="InterPro" id="IPR003593">
    <property type="entry name" value="AAA+_ATPase"/>
</dbReference>
<keyword evidence="2" id="KW-0813">Transport</keyword>
<dbReference type="AlphaFoldDB" id="A0A0G1C411"/>
<sequence>MAKPVLEVKNLTKVFGGRKRRTVAVDNISFKIDEGEIVGLLGPNGAGKTTTTQILLGTTSKTSGEIKYFGKEFEKHRSEILQQVNYASAYTRLPWNMTVGENLMVYAMLYQVKEPKKRIEMLLEQFEMQESIKKPIRELSSGQTTRIILTKAFINFPKLLLLDEPTASLDPEVADKVRKFLLKQQKKYNVAMLFTSHNMAEVTEVCDRVIFLRKGKIVAEDTPSGLARRIKTCVVRYKVDGQETVMKIREEEIALFLEDLAKREIKYEEISIDKPTLEDYFLSQSKEENGLGES</sequence>
<keyword evidence="4" id="KW-0067">ATP-binding</keyword>
<comment type="caution">
    <text evidence="6">The sequence shown here is derived from an EMBL/GenBank/DDBJ whole genome shotgun (WGS) entry which is preliminary data.</text>
</comment>
<evidence type="ECO:0000256" key="1">
    <source>
        <dbReference type="ARBA" id="ARBA00005417"/>
    </source>
</evidence>
<protein>
    <submittedName>
        <fullName evidence="6">ABC transporter, ATPase subunit</fullName>
    </submittedName>
</protein>
<evidence type="ECO:0000256" key="4">
    <source>
        <dbReference type="ARBA" id="ARBA00022840"/>
    </source>
</evidence>
<dbReference type="Pfam" id="PF00005">
    <property type="entry name" value="ABC_tran"/>
    <property type="match status" value="1"/>
</dbReference>
<reference evidence="6 7" key="1">
    <citation type="journal article" date="2015" name="Nature">
        <title>rRNA introns, odd ribosomes, and small enigmatic genomes across a large radiation of phyla.</title>
        <authorList>
            <person name="Brown C.T."/>
            <person name="Hug L.A."/>
            <person name="Thomas B.C."/>
            <person name="Sharon I."/>
            <person name="Castelle C.J."/>
            <person name="Singh A."/>
            <person name="Wilkins M.J."/>
            <person name="Williams K.H."/>
            <person name="Banfield J.F."/>
        </authorList>
    </citation>
    <scope>NUCLEOTIDE SEQUENCE [LARGE SCALE GENOMIC DNA]</scope>
</reference>
<dbReference type="GO" id="GO:0016887">
    <property type="term" value="F:ATP hydrolysis activity"/>
    <property type="evidence" value="ECO:0007669"/>
    <property type="project" value="InterPro"/>
</dbReference>
<dbReference type="PROSITE" id="PS50893">
    <property type="entry name" value="ABC_TRANSPORTER_2"/>
    <property type="match status" value="1"/>
</dbReference>
<dbReference type="Proteomes" id="UP000034213">
    <property type="component" value="Unassembled WGS sequence"/>
</dbReference>
<dbReference type="Gene3D" id="3.40.50.300">
    <property type="entry name" value="P-loop containing nucleotide triphosphate hydrolases"/>
    <property type="match status" value="1"/>
</dbReference>
<dbReference type="GO" id="GO:0005524">
    <property type="term" value="F:ATP binding"/>
    <property type="evidence" value="ECO:0007669"/>
    <property type="project" value="UniProtKB-KW"/>
</dbReference>
<accession>A0A0G1C411</accession>
<dbReference type="InterPro" id="IPR003439">
    <property type="entry name" value="ABC_transporter-like_ATP-bd"/>
</dbReference>
<evidence type="ECO:0000313" key="7">
    <source>
        <dbReference type="Proteomes" id="UP000034213"/>
    </source>
</evidence>
<evidence type="ECO:0000313" key="6">
    <source>
        <dbReference type="EMBL" id="KKS80400.1"/>
    </source>
</evidence>
<feature type="domain" description="ABC transporter" evidence="5">
    <location>
        <begin position="6"/>
        <end position="239"/>
    </location>
</feature>
<dbReference type="PANTHER" id="PTHR42711:SF5">
    <property type="entry name" value="ABC TRANSPORTER ATP-BINDING PROTEIN NATA"/>
    <property type="match status" value="1"/>
</dbReference>
<name>A0A0G1C411_9BACT</name>
<dbReference type="SMART" id="SM00382">
    <property type="entry name" value="AAA"/>
    <property type="match status" value="1"/>
</dbReference>
<evidence type="ECO:0000256" key="2">
    <source>
        <dbReference type="ARBA" id="ARBA00022448"/>
    </source>
</evidence>
<dbReference type="STRING" id="1618369.UV54_C0007G0009"/>
<gene>
    <name evidence="6" type="ORF">UV54_C0007G0009</name>
</gene>
<dbReference type="InterPro" id="IPR027417">
    <property type="entry name" value="P-loop_NTPase"/>
</dbReference>
<dbReference type="EMBL" id="LCEW01000007">
    <property type="protein sequence ID" value="KKS80400.1"/>
    <property type="molecule type" value="Genomic_DNA"/>
</dbReference>
<evidence type="ECO:0000259" key="5">
    <source>
        <dbReference type="PROSITE" id="PS50893"/>
    </source>
</evidence>
<dbReference type="PANTHER" id="PTHR42711">
    <property type="entry name" value="ABC TRANSPORTER ATP-BINDING PROTEIN"/>
    <property type="match status" value="1"/>
</dbReference>
<dbReference type="CDD" id="cd03230">
    <property type="entry name" value="ABC_DR_subfamily_A"/>
    <property type="match status" value="1"/>
</dbReference>
<organism evidence="6 7">
    <name type="scientific">Candidatus Beckwithbacteria bacterium GW2011_GWA2_43_10</name>
    <dbReference type="NCBI Taxonomy" id="1618369"/>
    <lineage>
        <taxon>Bacteria</taxon>
        <taxon>Candidatus Beckwithiibacteriota</taxon>
    </lineage>
</organism>
<dbReference type="SUPFAM" id="SSF52540">
    <property type="entry name" value="P-loop containing nucleoside triphosphate hydrolases"/>
    <property type="match status" value="1"/>
</dbReference>
<evidence type="ECO:0000256" key="3">
    <source>
        <dbReference type="ARBA" id="ARBA00022741"/>
    </source>
</evidence>
<proteinExistence type="inferred from homology"/>
<comment type="similarity">
    <text evidence="1">Belongs to the ABC transporter superfamily.</text>
</comment>